<dbReference type="InterPro" id="IPR003010">
    <property type="entry name" value="C-N_Hydrolase"/>
</dbReference>
<dbReference type="OrthoDB" id="2957490at2"/>
<sequence>MRIMLTIPVYKDNFDWKSWDKKLKDMIVDHKVNLIVFPEGFIGDVPLDELEDEVQYLGDLFQCSVLTGIGGIDGSQWAVYYNPIPDDGETEWKVYCKHSTARTIAFDIPEYDEEHDILFEPIYFMGKRIQVNICHDIFFPMITERMRREGLDVLINLTGGNVTPSKWHNVFRGRSYEMDAPILCTMGYDPEKSGVSEAFAYFKGKQLKAVVRKGSITKQQPEIAVFDLSNLQTEMTEPEVSASNKIYNDFTVAFSMERKADLQIALSSSGLIVRDTTQKTITQKTIEIEDEFALLCRDVSVTFLPYRLLKDRTAVLKHCDTSAESHIVVYHSVRPVDVDECLSLLKLRVIENRIGAVIVSPNLKAGMKTNRYKNIQLFYPVEDMIGFDLNFLGGPNSVFSNSSSLLGIHRKHKDKYYSLVNL</sequence>
<dbReference type="KEGG" id="tco:Theco_3618"/>
<dbReference type="Proteomes" id="UP000010795">
    <property type="component" value="Chromosome"/>
</dbReference>
<dbReference type="eggNOG" id="COG0388">
    <property type="taxonomic scope" value="Bacteria"/>
</dbReference>
<keyword evidence="3" id="KW-1185">Reference proteome</keyword>
<evidence type="ECO:0000259" key="1">
    <source>
        <dbReference type="Pfam" id="PF00795"/>
    </source>
</evidence>
<dbReference type="Pfam" id="PF00795">
    <property type="entry name" value="CN_hydrolase"/>
    <property type="match status" value="1"/>
</dbReference>
<gene>
    <name evidence="2" type="ordered locus">Theco_3618</name>
</gene>
<name>L0EHA6_THECK</name>
<dbReference type="EMBL" id="CP003255">
    <property type="protein sequence ID" value="AGA59643.1"/>
    <property type="molecule type" value="Genomic_DNA"/>
</dbReference>
<reference evidence="3" key="1">
    <citation type="submission" date="2012-01" db="EMBL/GenBank/DDBJ databases">
        <title>Complete sequence of chromosome of Thermobacillus composti KWC4.</title>
        <authorList>
            <person name="Lucas S."/>
            <person name="Han J."/>
            <person name="Lapidus A."/>
            <person name="Cheng J.-F."/>
            <person name="Goodwin L."/>
            <person name="Pitluck S."/>
            <person name="Peters L."/>
            <person name="Ovchinnikova G."/>
            <person name="Teshima H."/>
            <person name="Detter J.C."/>
            <person name="Han C."/>
            <person name="Tapia R."/>
            <person name="Land M."/>
            <person name="Hauser L."/>
            <person name="Kyrpides N."/>
            <person name="Ivanova N."/>
            <person name="Pagani I."/>
            <person name="Anderson I."/>
            <person name="Woyke T."/>
        </authorList>
    </citation>
    <scope>NUCLEOTIDE SEQUENCE [LARGE SCALE GENOMIC DNA]</scope>
    <source>
        <strain evidence="3">DSM 18247 / JCM 13945 / KWC4</strain>
    </source>
</reference>
<dbReference type="STRING" id="717605.Theco_3618"/>
<organism evidence="2 3">
    <name type="scientific">Thermobacillus composti (strain DSM 18247 / JCM 13945 / KWC4)</name>
    <dbReference type="NCBI Taxonomy" id="717605"/>
    <lineage>
        <taxon>Bacteria</taxon>
        <taxon>Bacillati</taxon>
        <taxon>Bacillota</taxon>
        <taxon>Bacilli</taxon>
        <taxon>Bacillales</taxon>
        <taxon>Paenibacillaceae</taxon>
        <taxon>Thermobacillus</taxon>
    </lineage>
</organism>
<dbReference type="AlphaFoldDB" id="L0EHA6"/>
<dbReference type="InterPro" id="IPR036526">
    <property type="entry name" value="C-N_Hydrolase_sf"/>
</dbReference>
<dbReference type="SUPFAM" id="SSF56317">
    <property type="entry name" value="Carbon-nitrogen hydrolase"/>
    <property type="match status" value="1"/>
</dbReference>
<evidence type="ECO:0000313" key="3">
    <source>
        <dbReference type="Proteomes" id="UP000010795"/>
    </source>
</evidence>
<protein>
    <recommendedName>
        <fullName evidence="1">CN hydrolase domain-containing protein</fullName>
    </recommendedName>
</protein>
<accession>L0EHA6</accession>
<dbReference type="Gene3D" id="3.60.110.10">
    <property type="entry name" value="Carbon-nitrogen hydrolase"/>
    <property type="match status" value="1"/>
</dbReference>
<dbReference type="HOGENOM" id="CLU_650413_0_0_9"/>
<evidence type="ECO:0000313" key="2">
    <source>
        <dbReference type="EMBL" id="AGA59643.1"/>
    </source>
</evidence>
<dbReference type="RefSeq" id="WP_015256365.1">
    <property type="nucleotide sequence ID" value="NC_019897.1"/>
</dbReference>
<proteinExistence type="predicted"/>
<feature type="domain" description="CN hydrolase" evidence="1">
    <location>
        <begin position="27"/>
        <end position="185"/>
    </location>
</feature>